<gene>
    <name evidence="2" type="ORF">L596_004525</name>
</gene>
<comment type="caution">
    <text evidence="2">The sequence shown here is derived from an EMBL/GenBank/DDBJ whole genome shotgun (WGS) entry which is preliminary data.</text>
</comment>
<sequence length="90" mass="10668">MPRDADKAVHCRGAQSQRTERKKRTVCCATKANMQTCLRGHESVTRISLQDVFVQTLIGDYLYYRRLLQRMVLENTILQKKITRIRMRLR</sequence>
<dbReference type="AlphaFoldDB" id="A0A4U8UW85"/>
<keyword evidence="3" id="KW-1185">Reference proteome</keyword>
<dbReference type="EMBL" id="CM016762">
    <property type="protein sequence ID" value="TMS37631.1"/>
    <property type="molecule type" value="Genomic_DNA"/>
</dbReference>
<feature type="region of interest" description="Disordered" evidence="1">
    <location>
        <begin position="1"/>
        <end position="20"/>
    </location>
</feature>
<organism evidence="2 3">
    <name type="scientific">Steinernema carpocapsae</name>
    <name type="common">Entomopathogenic nematode</name>
    <dbReference type="NCBI Taxonomy" id="34508"/>
    <lineage>
        <taxon>Eukaryota</taxon>
        <taxon>Metazoa</taxon>
        <taxon>Ecdysozoa</taxon>
        <taxon>Nematoda</taxon>
        <taxon>Chromadorea</taxon>
        <taxon>Rhabditida</taxon>
        <taxon>Tylenchina</taxon>
        <taxon>Panagrolaimomorpha</taxon>
        <taxon>Strongyloidoidea</taxon>
        <taxon>Steinernematidae</taxon>
        <taxon>Steinernema</taxon>
    </lineage>
</organism>
<name>A0A4U8UW85_STECR</name>
<evidence type="ECO:0000313" key="3">
    <source>
        <dbReference type="Proteomes" id="UP000298663"/>
    </source>
</evidence>
<reference evidence="2 3" key="2">
    <citation type="journal article" date="2019" name="G3 (Bethesda)">
        <title>Hybrid Assembly of the Genome of the Entomopathogenic Nematode Steinernema carpocapsae Identifies the X-Chromosome.</title>
        <authorList>
            <person name="Serra L."/>
            <person name="Macchietto M."/>
            <person name="Macias-Munoz A."/>
            <person name="McGill C.J."/>
            <person name="Rodriguez I.M."/>
            <person name="Rodriguez B."/>
            <person name="Murad R."/>
            <person name="Mortazavi A."/>
        </authorList>
    </citation>
    <scope>NUCLEOTIDE SEQUENCE [LARGE SCALE GENOMIC DNA]</scope>
    <source>
        <strain evidence="2 3">ALL</strain>
    </source>
</reference>
<protein>
    <submittedName>
        <fullName evidence="2">Uncharacterized protein</fullName>
    </submittedName>
</protein>
<evidence type="ECO:0000256" key="1">
    <source>
        <dbReference type="SAM" id="MobiDB-lite"/>
    </source>
</evidence>
<evidence type="ECO:0000313" key="2">
    <source>
        <dbReference type="EMBL" id="TMS37631.1"/>
    </source>
</evidence>
<dbReference type="Proteomes" id="UP000298663">
    <property type="component" value="Chromosome X"/>
</dbReference>
<reference evidence="2 3" key="1">
    <citation type="journal article" date="2015" name="Genome Biol.">
        <title>Comparative genomics of Steinernema reveals deeply conserved gene regulatory networks.</title>
        <authorList>
            <person name="Dillman A.R."/>
            <person name="Macchietto M."/>
            <person name="Porter C.F."/>
            <person name="Rogers A."/>
            <person name="Williams B."/>
            <person name="Antoshechkin I."/>
            <person name="Lee M.M."/>
            <person name="Goodwin Z."/>
            <person name="Lu X."/>
            <person name="Lewis E.E."/>
            <person name="Goodrich-Blair H."/>
            <person name="Stock S.P."/>
            <person name="Adams B.J."/>
            <person name="Sternberg P.W."/>
            <person name="Mortazavi A."/>
        </authorList>
    </citation>
    <scope>NUCLEOTIDE SEQUENCE [LARGE SCALE GENOMIC DNA]</scope>
    <source>
        <strain evidence="2 3">ALL</strain>
    </source>
</reference>
<proteinExistence type="predicted"/>
<dbReference type="EMBL" id="AZBU02000001">
    <property type="protein sequence ID" value="TMS37631.1"/>
    <property type="molecule type" value="Genomic_DNA"/>
</dbReference>
<accession>A0A4U8UW85</accession>